<gene>
    <name evidence="2" type="ORF">VITISV_032746</name>
</gene>
<organism evidence="2">
    <name type="scientific">Vitis vinifera</name>
    <name type="common">Grape</name>
    <dbReference type="NCBI Taxonomy" id="29760"/>
    <lineage>
        <taxon>Eukaryota</taxon>
        <taxon>Viridiplantae</taxon>
        <taxon>Streptophyta</taxon>
        <taxon>Embryophyta</taxon>
        <taxon>Tracheophyta</taxon>
        <taxon>Spermatophyta</taxon>
        <taxon>Magnoliopsida</taxon>
        <taxon>eudicotyledons</taxon>
        <taxon>Gunneridae</taxon>
        <taxon>Pentapetalae</taxon>
        <taxon>rosids</taxon>
        <taxon>Vitales</taxon>
        <taxon>Vitaceae</taxon>
        <taxon>Viteae</taxon>
        <taxon>Vitis</taxon>
    </lineage>
</organism>
<name>A5B7E0_VITVI</name>
<evidence type="ECO:0000256" key="1">
    <source>
        <dbReference type="SAM" id="MobiDB-lite"/>
    </source>
</evidence>
<dbReference type="EMBL" id="AM449206">
    <property type="protein sequence ID" value="CAN69786.1"/>
    <property type="molecule type" value="Genomic_DNA"/>
</dbReference>
<evidence type="ECO:0000313" key="2">
    <source>
        <dbReference type="EMBL" id="CAN69786.1"/>
    </source>
</evidence>
<feature type="region of interest" description="Disordered" evidence="1">
    <location>
        <begin position="98"/>
        <end position="126"/>
    </location>
</feature>
<protein>
    <submittedName>
        <fullName evidence="2">Uncharacterized protein</fullName>
    </submittedName>
</protein>
<proteinExistence type="predicted"/>
<accession>A5B7E0</accession>
<dbReference type="AlphaFoldDB" id="A5B7E0"/>
<reference evidence="2" key="1">
    <citation type="journal article" date="2007" name="PLoS ONE">
        <title>The first genome sequence of an elite grapevine cultivar (Pinot noir Vitis vinifera L.): coping with a highly heterozygous genome.</title>
        <authorList>
            <person name="Velasco R."/>
            <person name="Zharkikh A."/>
            <person name="Troggio M."/>
            <person name="Cartwright D.A."/>
            <person name="Cestaro A."/>
            <person name="Pruss D."/>
            <person name="Pindo M."/>
            <person name="FitzGerald L.M."/>
            <person name="Vezzulli S."/>
            <person name="Reid J."/>
            <person name="Malacarne G."/>
            <person name="Iliev D."/>
            <person name="Coppola G."/>
            <person name="Wardell B."/>
            <person name="Micheletti D."/>
            <person name="Macalma T."/>
            <person name="Facci M."/>
            <person name="Mitchell J.T."/>
            <person name="Perazzolli M."/>
            <person name="Eldredge G."/>
            <person name="Gatto P."/>
            <person name="Oyzerski R."/>
            <person name="Moretto M."/>
            <person name="Gutin N."/>
            <person name="Stefanini M."/>
            <person name="Chen Y."/>
            <person name="Segala C."/>
            <person name="Davenport C."/>
            <person name="Dematte L."/>
            <person name="Mraz A."/>
            <person name="Battilana J."/>
            <person name="Stormo K."/>
            <person name="Costa F."/>
            <person name="Tao Q."/>
            <person name="Si-Ammour A."/>
            <person name="Harkins T."/>
            <person name="Lackey A."/>
            <person name="Perbost C."/>
            <person name="Taillon B."/>
            <person name="Stella A."/>
            <person name="Solovyev V."/>
            <person name="Fawcett J.A."/>
            <person name="Sterck L."/>
            <person name="Vandepoele K."/>
            <person name="Grando S.M."/>
            <person name="Toppo S."/>
            <person name="Moser C."/>
            <person name="Lanchbury J."/>
            <person name="Bogden R."/>
            <person name="Skolnick M."/>
            <person name="Sgaramella V."/>
            <person name="Bhatnagar S.K."/>
            <person name="Fontana P."/>
            <person name="Gutin A."/>
            <person name="Van de Peer Y."/>
            <person name="Salamini F."/>
            <person name="Viola R."/>
        </authorList>
    </citation>
    <scope>NUCLEOTIDE SEQUENCE</scope>
</reference>
<sequence length="204" mass="22781">MSYWGIFPLIISSRLGVQSRRSHIFSRTFRATISPQFGVQSHLFTVVAFKAVVLIFSLTFKAVIHSLAYRVVIHNLAFKAIIHSLEFRCASPRGSPDSIAPPFRLGNSDGVGPDSLARSESSGRGVPTPCTRGRILFGWHSTSFGYPIARWERRTLQLLQIDISGPSDNAYLQSFSLSIQCSGVLLNLPDISDRHFEIFWDILL</sequence>